<feature type="coiled-coil region" evidence="12">
    <location>
        <begin position="331"/>
        <end position="379"/>
    </location>
</feature>
<organism evidence="15 16">
    <name type="scientific">Rhizopus microsporus</name>
    <dbReference type="NCBI Taxonomy" id="58291"/>
    <lineage>
        <taxon>Eukaryota</taxon>
        <taxon>Fungi</taxon>
        <taxon>Fungi incertae sedis</taxon>
        <taxon>Mucoromycota</taxon>
        <taxon>Mucoromycotina</taxon>
        <taxon>Mucoromycetes</taxon>
        <taxon>Mucorales</taxon>
        <taxon>Mucorineae</taxon>
        <taxon>Rhizopodaceae</taxon>
        <taxon>Rhizopus</taxon>
    </lineage>
</organism>
<dbReference type="PROSITE" id="PS00411">
    <property type="entry name" value="KINESIN_MOTOR_1"/>
    <property type="match status" value="1"/>
</dbReference>
<evidence type="ECO:0000256" key="9">
    <source>
        <dbReference type="ARBA" id="ARBA00034704"/>
    </source>
</evidence>
<feature type="region of interest" description="Disordered" evidence="13">
    <location>
        <begin position="514"/>
        <end position="551"/>
    </location>
</feature>
<evidence type="ECO:0000256" key="2">
    <source>
        <dbReference type="ARBA" id="ARBA00022490"/>
    </source>
</evidence>
<keyword evidence="2" id="KW-0963">Cytoplasm</keyword>
<dbReference type="GO" id="GO:0005524">
    <property type="term" value="F:ATP binding"/>
    <property type="evidence" value="ECO:0007669"/>
    <property type="project" value="UniProtKB-UniRule"/>
</dbReference>
<dbReference type="GO" id="GO:0051231">
    <property type="term" value="P:spindle elongation"/>
    <property type="evidence" value="ECO:0007669"/>
    <property type="project" value="TreeGrafter"/>
</dbReference>
<evidence type="ECO:0000256" key="4">
    <source>
        <dbReference type="ARBA" id="ARBA00022741"/>
    </source>
</evidence>
<evidence type="ECO:0000256" key="10">
    <source>
        <dbReference type="PROSITE-ProRule" id="PRU00283"/>
    </source>
</evidence>
<evidence type="ECO:0000256" key="7">
    <source>
        <dbReference type="ARBA" id="ARBA00023175"/>
    </source>
</evidence>
<evidence type="ECO:0000256" key="1">
    <source>
        <dbReference type="ARBA" id="ARBA00004245"/>
    </source>
</evidence>
<dbReference type="InterPro" id="IPR001752">
    <property type="entry name" value="Kinesin_motor_dom"/>
</dbReference>
<evidence type="ECO:0000256" key="8">
    <source>
        <dbReference type="ARBA" id="ARBA00023212"/>
    </source>
</evidence>
<dbReference type="AlphaFoldDB" id="A0A0A1NFS8"/>
<evidence type="ECO:0000313" key="15">
    <source>
        <dbReference type="EMBL" id="ORE14715.1"/>
    </source>
</evidence>
<dbReference type="FunFam" id="3.40.850.10:FF:000019">
    <property type="entry name" value="Kinesin-like protein KIN-5D"/>
    <property type="match status" value="1"/>
</dbReference>
<dbReference type="Pfam" id="PF00225">
    <property type="entry name" value="Kinesin"/>
    <property type="match status" value="1"/>
</dbReference>
<dbReference type="InterPro" id="IPR036961">
    <property type="entry name" value="Kinesin_motor_dom_sf"/>
</dbReference>
<keyword evidence="4 10" id="KW-0547">Nucleotide-binding</keyword>
<evidence type="ECO:0000256" key="3">
    <source>
        <dbReference type="ARBA" id="ARBA00022701"/>
    </source>
</evidence>
<evidence type="ECO:0000256" key="12">
    <source>
        <dbReference type="SAM" id="Coils"/>
    </source>
</evidence>
<dbReference type="Proteomes" id="UP000242381">
    <property type="component" value="Unassembled WGS sequence"/>
</dbReference>
<comment type="subcellular location">
    <subcellularLocation>
        <location evidence="1">Cytoplasm</location>
        <location evidence="1">Cytoskeleton</location>
    </subcellularLocation>
</comment>
<reference evidence="15 16" key="1">
    <citation type="journal article" date="2016" name="Proc. Natl. Acad. Sci. U.S.A.">
        <title>Lipid metabolic changes in an early divergent fungus govern the establishment of a mutualistic symbiosis with endobacteria.</title>
        <authorList>
            <person name="Lastovetsky O.A."/>
            <person name="Gaspar M.L."/>
            <person name="Mondo S.J."/>
            <person name="LaButti K.M."/>
            <person name="Sandor L."/>
            <person name="Grigoriev I.V."/>
            <person name="Henry S.A."/>
            <person name="Pawlowska T.E."/>
        </authorList>
    </citation>
    <scope>NUCLEOTIDE SEQUENCE [LARGE SCALE GENOMIC DNA]</scope>
    <source>
        <strain evidence="15 16">ATCC 11559</strain>
    </source>
</reference>
<dbReference type="InterPro" id="IPR027640">
    <property type="entry name" value="Kinesin-like_fam"/>
</dbReference>
<dbReference type="PANTHER" id="PTHR47969">
    <property type="entry name" value="CHROMOSOME-ASSOCIATED KINESIN KIF4A-RELATED"/>
    <property type="match status" value="1"/>
</dbReference>
<name>A0A0A1NFS8_RHIZD</name>
<keyword evidence="8" id="KW-0206">Cytoskeleton</keyword>
<dbReference type="GO" id="GO:0005875">
    <property type="term" value="C:microtubule associated complex"/>
    <property type="evidence" value="ECO:0007669"/>
    <property type="project" value="TreeGrafter"/>
</dbReference>
<feature type="region of interest" description="Disordered" evidence="13">
    <location>
        <begin position="386"/>
        <end position="452"/>
    </location>
</feature>
<dbReference type="InterPro" id="IPR019821">
    <property type="entry name" value="Kinesin_motor_CS"/>
</dbReference>
<evidence type="ECO:0000256" key="5">
    <source>
        <dbReference type="ARBA" id="ARBA00022840"/>
    </source>
</evidence>
<accession>A0A0A1NFS8</accession>
<dbReference type="GO" id="GO:0008017">
    <property type="term" value="F:microtubule binding"/>
    <property type="evidence" value="ECO:0007669"/>
    <property type="project" value="InterPro"/>
</dbReference>
<evidence type="ECO:0000256" key="13">
    <source>
        <dbReference type="SAM" id="MobiDB-lite"/>
    </source>
</evidence>
<comment type="similarity">
    <text evidence="9">Belongs to the TRAFAC class myosin-kinesin ATPase superfamily. Kinesin family. KIN-5/BimC subfamily.</text>
</comment>
<dbReference type="Gene3D" id="3.40.850.10">
    <property type="entry name" value="Kinesin motor domain"/>
    <property type="match status" value="1"/>
</dbReference>
<feature type="domain" description="Kinesin motor" evidence="14">
    <location>
        <begin position="5"/>
        <end position="325"/>
    </location>
</feature>
<dbReference type="GO" id="GO:0007018">
    <property type="term" value="P:microtubule-based movement"/>
    <property type="evidence" value="ECO:0007669"/>
    <property type="project" value="InterPro"/>
</dbReference>
<dbReference type="InterPro" id="IPR027417">
    <property type="entry name" value="P-loop_NTPase"/>
</dbReference>
<keyword evidence="7 10" id="KW-0505">Motor protein</keyword>
<dbReference type="GO" id="GO:0003777">
    <property type="term" value="F:microtubule motor activity"/>
    <property type="evidence" value="ECO:0007669"/>
    <property type="project" value="InterPro"/>
</dbReference>
<protein>
    <recommendedName>
        <fullName evidence="11">Kinesin-like protein</fullName>
    </recommendedName>
</protein>
<dbReference type="GO" id="GO:0005874">
    <property type="term" value="C:microtubule"/>
    <property type="evidence" value="ECO:0007669"/>
    <property type="project" value="UniProtKB-KW"/>
</dbReference>
<dbReference type="OMA" id="RIIAFEH"/>
<dbReference type="SMART" id="SM00129">
    <property type="entry name" value="KISc"/>
    <property type="match status" value="1"/>
</dbReference>
<feature type="coiled-coil region" evidence="12">
    <location>
        <begin position="650"/>
        <end position="681"/>
    </location>
</feature>
<dbReference type="EMBL" id="KV921457">
    <property type="protein sequence ID" value="ORE14715.1"/>
    <property type="molecule type" value="Genomic_DNA"/>
</dbReference>
<feature type="compositionally biased region" description="Basic residues" evidence="13">
    <location>
        <begin position="424"/>
        <end position="441"/>
    </location>
</feature>
<dbReference type="GO" id="GO:0007052">
    <property type="term" value="P:mitotic spindle organization"/>
    <property type="evidence" value="ECO:0007669"/>
    <property type="project" value="TreeGrafter"/>
</dbReference>
<evidence type="ECO:0000313" key="16">
    <source>
        <dbReference type="Proteomes" id="UP000242381"/>
    </source>
</evidence>
<gene>
    <name evidence="15" type="ORF">BCV71DRAFT_204410</name>
</gene>
<evidence type="ECO:0000256" key="6">
    <source>
        <dbReference type="ARBA" id="ARBA00023054"/>
    </source>
</evidence>
<dbReference type="VEuPathDB" id="FungiDB:BCV72DRAFT_274504"/>
<keyword evidence="6 12" id="KW-0175">Coiled coil</keyword>
<dbReference type="PROSITE" id="PS50067">
    <property type="entry name" value="KINESIN_MOTOR_2"/>
    <property type="match status" value="1"/>
</dbReference>
<feature type="compositionally biased region" description="Polar residues" evidence="13">
    <location>
        <begin position="442"/>
        <end position="451"/>
    </location>
</feature>
<proteinExistence type="inferred from homology"/>
<dbReference type="SUPFAM" id="SSF52540">
    <property type="entry name" value="P-loop containing nucleoside triphosphate hydrolases"/>
    <property type="match status" value="1"/>
</dbReference>
<keyword evidence="5 10" id="KW-0067">ATP-binding</keyword>
<feature type="binding site" evidence="10">
    <location>
        <begin position="81"/>
        <end position="88"/>
    </location>
    <ligand>
        <name>ATP</name>
        <dbReference type="ChEBI" id="CHEBI:30616"/>
    </ligand>
</feature>
<dbReference type="PRINTS" id="PR00380">
    <property type="entry name" value="KINESINHEAVY"/>
</dbReference>
<evidence type="ECO:0000259" key="14">
    <source>
        <dbReference type="PROSITE" id="PS50067"/>
    </source>
</evidence>
<evidence type="ECO:0000256" key="11">
    <source>
        <dbReference type="RuleBase" id="RU000394"/>
    </source>
</evidence>
<feature type="non-terminal residue" evidence="15">
    <location>
        <position position="1"/>
    </location>
</feature>
<dbReference type="PANTHER" id="PTHR47969:SF15">
    <property type="entry name" value="CHROMOSOME-ASSOCIATED KINESIN KIF4A-RELATED"/>
    <property type="match status" value="1"/>
</dbReference>
<sequence length="816" mass="92885">MSVCTVRVALRVRPLLEKEETKSCITFIPNQPQVIVDQNRQFTFDHVYSPSVTQEEVYLSCIQPLFDQFVKGYNATVLAYGQTGSGKTYSMGTSYHQQDPKHYGIVPRFAENLFYWIQTQTNNSNTSYKVRISFLELYNEDLIDLLNINNNSITIREDSLGNISWSGVHEEVVHDTKGLLNCLYQGSVARTTASTDMNSQSSRSHAIFSVTLVQSIHSTKKEITSKFHFVDLAGSERLKKTNAVGDRAKEGISINAGLLALGNVISALSDGGQYIPYRNSKLTRLLQDSLGGNSQTLMLACVSPADSNQNETLSTLKYANRTKRITNKITINQEQSETDALKEEIARLREEIQISDAFIKEVHVELDELRKRNQVLEAALGISQHSIRESPNDDDDVTLVGSSSDEKSNNRLSVQIPVRTSSSTRRKKKLSHSNSTNRKKLTSQCSSNTSGVPDKLEFIEKHKHRIKKESMFLKQARLAKETVDVGKLISLFQSSLKEQKQLVYYIDKHHTMRHHPTTTNEVPETKIKRSSLPQPKQVKRMSSEKTSGQNKQLQVEIDRLVTENENISAQMKQMGLIVKRVFSMMNNATITIQQIKPVLNKAIVIHNTLIKQKTGDVTKRLSNPPKPVDTVYHEILKVISIDNIKNHSACAEIIQDLKQKKIQLMREQKELLKERKDIIREFYNDDTSQEDGQQYMDERIDEITIQVDYLSQLIQELTAPTANKHNIKQTISDIIQPLRDTELKSLLLLFIQQDVIKGHIKSIMHQLTEDNLYRYQQGFVQLRRLDKVMNNHILQGLLKLPSRFLTNGLVLISGKK</sequence>
<keyword evidence="3 11" id="KW-0493">Microtubule</keyword>